<dbReference type="EMBL" id="CP014227">
    <property type="protein sequence ID" value="AMD85241.1"/>
    <property type="molecule type" value="Genomic_DNA"/>
</dbReference>
<dbReference type="AlphaFoldDB" id="A0AAX2GWR4"/>
<name>A0AAX2GWR4_9FLAO</name>
<dbReference type="KEGG" id="chg:AXF12_06795"/>
<proteinExistence type="predicted"/>
<protein>
    <submittedName>
        <fullName evidence="3">Uncharacterized protein</fullName>
    </submittedName>
</protein>
<evidence type="ECO:0000313" key="2">
    <source>
        <dbReference type="EMBL" id="AMD85241.1"/>
    </source>
</evidence>
<keyword evidence="1" id="KW-0732">Signal</keyword>
<organism evidence="3 5">
    <name type="scientific">Capnocytophaga haemolytica</name>
    <dbReference type="NCBI Taxonomy" id="45243"/>
    <lineage>
        <taxon>Bacteria</taxon>
        <taxon>Pseudomonadati</taxon>
        <taxon>Bacteroidota</taxon>
        <taxon>Flavobacteriia</taxon>
        <taxon>Flavobacteriales</taxon>
        <taxon>Flavobacteriaceae</taxon>
        <taxon>Capnocytophaga</taxon>
    </lineage>
</organism>
<evidence type="ECO:0000313" key="3">
    <source>
        <dbReference type="EMBL" id="SNV03918.1"/>
    </source>
</evidence>
<dbReference type="RefSeq" id="WP_066429468.1">
    <property type="nucleotide sequence ID" value="NZ_CP014227.1"/>
</dbReference>
<gene>
    <name evidence="2" type="ORF">AXF12_06795</name>
    <name evidence="3" type="ORF">SAMEA44541418_00347</name>
</gene>
<dbReference type="EMBL" id="LT906449">
    <property type="protein sequence ID" value="SNV03918.1"/>
    <property type="molecule type" value="Genomic_DNA"/>
</dbReference>
<sequence>MKHLIFTLSLLLCQISLAQWQYADKKIEYCDMYLNDPDRESPIIRYKIDTKLMGQHIYMLMDSNQVMSPVEAPCSITRDYIGGKPLLSVNGKHVALGAMPFIGGCLPTNIYGKKHANETYLTLSFYMPTPSKSYATTYIFIYLVNNKLVKAKALTCDDYSLSKKQIHKYMNNQLKNVPEYIENENYYNDPENEKIKIYMKIPEEYQNL</sequence>
<accession>A0AAX2GWR4</accession>
<reference evidence="2 4" key="1">
    <citation type="submission" date="2016-02" db="EMBL/GenBank/DDBJ databases">
        <authorList>
            <person name="Holder M.E."/>
            <person name="Ajami N.J."/>
            <person name="Petrosino J.F."/>
        </authorList>
    </citation>
    <scope>NUCLEOTIDE SEQUENCE [LARGE SCALE GENOMIC DNA]</scope>
    <source>
        <strain evidence="2 4">CCUG 32990</strain>
    </source>
</reference>
<evidence type="ECO:0000256" key="1">
    <source>
        <dbReference type="SAM" id="SignalP"/>
    </source>
</evidence>
<dbReference type="Proteomes" id="UP000215539">
    <property type="component" value="Chromosome 1"/>
</dbReference>
<keyword evidence="4" id="KW-1185">Reference proteome</keyword>
<feature type="chain" id="PRO_5043443999" evidence="1">
    <location>
        <begin position="19"/>
        <end position="208"/>
    </location>
</feature>
<feature type="signal peptide" evidence="1">
    <location>
        <begin position="1"/>
        <end position="18"/>
    </location>
</feature>
<evidence type="ECO:0000313" key="4">
    <source>
        <dbReference type="Proteomes" id="UP000065822"/>
    </source>
</evidence>
<evidence type="ECO:0000313" key="5">
    <source>
        <dbReference type="Proteomes" id="UP000215539"/>
    </source>
</evidence>
<dbReference type="Proteomes" id="UP000065822">
    <property type="component" value="Chromosome"/>
</dbReference>
<reference evidence="3 5" key="2">
    <citation type="submission" date="2017-06" db="EMBL/GenBank/DDBJ databases">
        <authorList>
            <consortium name="Pathogen Informatics"/>
        </authorList>
    </citation>
    <scope>NUCLEOTIDE SEQUENCE [LARGE SCALE GENOMIC DNA]</scope>
    <source>
        <strain evidence="3 5">NCTC12947</strain>
    </source>
</reference>